<dbReference type="GO" id="GO:0006729">
    <property type="term" value="P:tetrahydrobiopterin biosynthetic process"/>
    <property type="evidence" value="ECO:0007669"/>
    <property type="project" value="InterPro"/>
</dbReference>
<dbReference type="Gene3D" id="3.30.1360.20">
    <property type="entry name" value="Transcriptional coactivator/pterin dehydratase"/>
    <property type="match status" value="1"/>
</dbReference>
<comment type="similarity">
    <text evidence="2 4">Belongs to the pterin-4-alpha-carbinolamine dehydratase family.</text>
</comment>
<dbReference type="EMBL" id="MHNN01000012">
    <property type="protein sequence ID" value="OGZ46308.1"/>
    <property type="molecule type" value="Genomic_DNA"/>
</dbReference>
<evidence type="ECO:0000256" key="3">
    <source>
        <dbReference type="ARBA" id="ARBA00023239"/>
    </source>
</evidence>
<dbReference type="SUPFAM" id="SSF55248">
    <property type="entry name" value="PCD-like"/>
    <property type="match status" value="1"/>
</dbReference>
<reference evidence="5 6" key="1">
    <citation type="journal article" date="2016" name="Nat. Commun.">
        <title>Thousands of microbial genomes shed light on interconnected biogeochemical processes in an aquifer system.</title>
        <authorList>
            <person name="Anantharaman K."/>
            <person name="Brown C.T."/>
            <person name="Hug L.A."/>
            <person name="Sharon I."/>
            <person name="Castelle C.J."/>
            <person name="Probst A.J."/>
            <person name="Thomas B.C."/>
            <person name="Singh A."/>
            <person name="Wilkins M.J."/>
            <person name="Karaoz U."/>
            <person name="Brodie E.L."/>
            <person name="Williams K.H."/>
            <person name="Hubbard S.S."/>
            <person name="Banfield J.F."/>
        </authorList>
    </citation>
    <scope>NUCLEOTIDE SEQUENCE [LARGE SCALE GENOMIC DNA]</scope>
</reference>
<dbReference type="EC" id="4.2.1.96" evidence="4"/>
<dbReference type="Proteomes" id="UP000176576">
    <property type="component" value="Unassembled WGS sequence"/>
</dbReference>
<dbReference type="AlphaFoldDB" id="A0A1G2G8V5"/>
<dbReference type="GO" id="GO:0008124">
    <property type="term" value="F:4-alpha-hydroxytetrahydrobiopterin dehydratase activity"/>
    <property type="evidence" value="ECO:0007669"/>
    <property type="project" value="UniProtKB-UniRule"/>
</dbReference>
<dbReference type="HAMAP" id="MF_00434">
    <property type="entry name" value="Pterin_4_alpha"/>
    <property type="match status" value="1"/>
</dbReference>
<organism evidence="5 6">
    <name type="scientific">Candidatus Ryanbacteria bacterium RIFCSPHIGHO2_02_FULL_45_13b</name>
    <dbReference type="NCBI Taxonomy" id="1802117"/>
    <lineage>
        <taxon>Bacteria</taxon>
        <taxon>Candidatus Ryaniibacteriota</taxon>
    </lineage>
</organism>
<name>A0A1G2G8V5_9BACT</name>
<dbReference type="NCBIfam" id="NF002017">
    <property type="entry name" value="PRK00823.1-2"/>
    <property type="match status" value="1"/>
</dbReference>
<dbReference type="InterPro" id="IPR001533">
    <property type="entry name" value="Pterin_deHydtase"/>
</dbReference>
<dbReference type="Pfam" id="PF01329">
    <property type="entry name" value="Pterin_4a"/>
    <property type="match status" value="1"/>
</dbReference>
<evidence type="ECO:0000256" key="4">
    <source>
        <dbReference type="HAMAP-Rule" id="MF_00434"/>
    </source>
</evidence>
<dbReference type="CDD" id="cd00488">
    <property type="entry name" value="PCD_DCoH"/>
    <property type="match status" value="1"/>
</dbReference>
<evidence type="ECO:0000256" key="1">
    <source>
        <dbReference type="ARBA" id="ARBA00001554"/>
    </source>
</evidence>
<keyword evidence="3 4" id="KW-0456">Lyase</keyword>
<proteinExistence type="inferred from homology"/>
<dbReference type="InterPro" id="IPR036428">
    <property type="entry name" value="PCD_sf"/>
</dbReference>
<accession>A0A1G2G8V5</accession>
<dbReference type="PANTHER" id="PTHR12599">
    <property type="entry name" value="PTERIN-4-ALPHA-CARBINOLAMINE DEHYDRATASE"/>
    <property type="match status" value="1"/>
</dbReference>
<comment type="caution">
    <text evidence="5">The sequence shown here is derived from an EMBL/GenBank/DDBJ whole genome shotgun (WGS) entry which is preliminary data.</text>
</comment>
<gene>
    <name evidence="5" type="ORF">A3J54_02765</name>
</gene>
<comment type="catalytic activity">
    <reaction evidence="1 4">
        <text>(4aS,6R)-4a-hydroxy-L-erythro-5,6,7,8-tetrahydrobiopterin = (6R)-L-erythro-6,7-dihydrobiopterin + H2O</text>
        <dbReference type="Rhea" id="RHEA:11920"/>
        <dbReference type="ChEBI" id="CHEBI:15377"/>
        <dbReference type="ChEBI" id="CHEBI:15642"/>
        <dbReference type="ChEBI" id="CHEBI:43120"/>
        <dbReference type="EC" id="4.2.1.96"/>
    </reaction>
</comment>
<sequence>MDLTHKTCKACEGDTPPLTEREAEEYMKELPEGWQILDGKKLTKEFLFTDFIRAMSFVDMMADVAESEGHHPDIHIHYNKVQIELMTHAIGGLSENDFIVAAKIEQMKTGIGKK</sequence>
<protein>
    <recommendedName>
        <fullName evidence="4">Putative pterin-4-alpha-carbinolamine dehydratase</fullName>
        <shortName evidence="4">PHS</shortName>
        <ecNumber evidence="4">4.2.1.96</ecNumber>
    </recommendedName>
    <alternativeName>
        <fullName evidence="4">4-alpha-hydroxy-tetrahydropterin dehydratase</fullName>
    </alternativeName>
    <alternativeName>
        <fullName evidence="4">Pterin carbinolamine dehydratase</fullName>
        <shortName evidence="4">PCD</shortName>
    </alternativeName>
</protein>
<evidence type="ECO:0000313" key="6">
    <source>
        <dbReference type="Proteomes" id="UP000176576"/>
    </source>
</evidence>
<evidence type="ECO:0000313" key="5">
    <source>
        <dbReference type="EMBL" id="OGZ46308.1"/>
    </source>
</evidence>
<dbReference type="STRING" id="1802117.A3J54_02765"/>
<dbReference type="PANTHER" id="PTHR12599:SF0">
    <property type="entry name" value="PTERIN-4-ALPHA-CARBINOLAMINE DEHYDRATASE"/>
    <property type="match status" value="1"/>
</dbReference>
<evidence type="ECO:0000256" key="2">
    <source>
        <dbReference type="ARBA" id="ARBA00006472"/>
    </source>
</evidence>